<evidence type="ECO:0000256" key="3">
    <source>
        <dbReference type="RuleBase" id="RU000363"/>
    </source>
</evidence>
<name>A0A9P8Q2M2_WICPI</name>
<dbReference type="Gene3D" id="3.40.50.720">
    <property type="entry name" value="NAD(P)-binding Rossmann-like Domain"/>
    <property type="match status" value="1"/>
</dbReference>
<evidence type="ECO:0000313" key="4">
    <source>
        <dbReference type="EMBL" id="KAH3683057.1"/>
    </source>
</evidence>
<organism evidence="4 5">
    <name type="scientific">Wickerhamomyces pijperi</name>
    <name type="common">Yeast</name>
    <name type="synonym">Pichia pijperi</name>
    <dbReference type="NCBI Taxonomy" id="599730"/>
    <lineage>
        <taxon>Eukaryota</taxon>
        <taxon>Fungi</taxon>
        <taxon>Dikarya</taxon>
        <taxon>Ascomycota</taxon>
        <taxon>Saccharomycotina</taxon>
        <taxon>Saccharomycetes</taxon>
        <taxon>Phaffomycetales</taxon>
        <taxon>Wickerhamomycetaceae</taxon>
        <taxon>Wickerhamomyces</taxon>
    </lineage>
</organism>
<gene>
    <name evidence="4" type="ORF">WICPIJ_005966</name>
</gene>
<reference evidence="4" key="1">
    <citation type="journal article" date="2021" name="Open Biol.">
        <title>Shared evolutionary footprints suggest mitochondrial oxidative damage underlies multiple complex I losses in fungi.</title>
        <authorList>
            <person name="Schikora-Tamarit M.A."/>
            <person name="Marcet-Houben M."/>
            <person name="Nosek J."/>
            <person name="Gabaldon T."/>
        </authorList>
    </citation>
    <scope>NUCLEOTIDE SEQUENCE</scope>
    <source>
        <strain evidence="4">CBS2887</strain>
    </source>
</reference>
<dbReference type="PRINTS" id="PR00080">
    <property type="entry name" value="SDRFAMILY"/>
</dbReference>
<keyword evidence="2" id="KW-0560">Oxidoreductase</keyword>
<comment type="similarity">
    <text evidence="1 3">Belongs to the short-chain dehydrogenases/reductases (SDR) family.</text>
</comment>
<dbReference type="Pfam" id="PF00106">
    <property type="entry name" value="adh_short"/>
    <property type="match status" value="1"/>
</dbReference>
<reference evidence="4" key="2">
    <citation type="submission" date="2021-01" db="EMBL/GenBank/DDBJ databases">
        <authorList>
            <person name="Schikora-Tamarit M.A."/>
        </authorList>
    </citation>
    <scope>NUCLEOTIDE SEQUENCE</scope>
    <source>
        <strain evidence="4">CBS2887</strain>
    </source>
</reference>
<comment type="caution">
    <text evidence="4">The sequence shown here is derived from an EMBL/GenBank/DDBJ whole genome shotgun (WGS) entry which is preliminary data.</text>
</comment>
<dbReference type="Proteomes" id="UP000774326">
    <property type="component" value="Unassembled WGS sequence"/>
</dbReference>
<dbReference type="GO" id="GO:0016616">
    <property type="term" value="F:oxidoreductase activity, acting on the CH-OH group of donors, NAD or NADP as acceptor"/>
    <property type="evidence" value="ECO:0007669"/>
    <property type="project" value="TreeGrafter"/>
</dbReference>
<dbReference type="PANTHER" id="PTHR24322:SF736">
    <property type="entry name" value="RETINOL DEHYDROGENASE 10"/>
    <property type="match status" value="1"/>
</dbReference>
<protein>
    <submittedName>
        <fullName evidence="4">Uncharacterized protein</fullName>
    </submittedName>
</protein>
<dbReference type="SUPFAM" id="SSF51735">
    <property type="entry name" value="NAD(P)-binding Rossmann-fold domains"/>
    <property type="match status" value="1"/>
</dbReference>
<evidence type="ECO:0000256" key="2">
    <source>
        <dbReference type="ARBA" id="ARBA00023002"/>
    </source>
</evidence>
<proteinExistence type="inferred from homology"/>
<accession>A0A9P8Q2M2</accession>
<evidence type="ECO:0000313" key="5">
    <source>
        <dbReference type="Proteomes" id="UP000774326"/>
    </source>
</evidence>
<dbReference type="CDD" id="cd05339">
    <property type="entry name" value="17beta-HSDXI-like_SDR_c"/>
    <property type="match status" value="1"/>
</dbReference>
<keyword evidence="5" id="KW-1185">Reference proteome</keyword>
<evidence type="ECO:0000256" key="1">
    <source>
        <dbReference type="ARBA" id="ARBA00006484"/>
    </source>
</evidence>
<dbReference type="PRINTS" id="PR00081">
    <property type="entry name" value="GDHRDH"/>
</dbReference>
<dbReference type="AlphaFoldDB" id="A0A9P8Q2M2"/>
<sequence>MSSSTQSDKSQLVYKPGRSLRSALLKEFHRQIQQTNEFVTSTTDMIIGTVAERHLDVILITGGCSGLGLEIVKEFTRRDYPKIVVFDIKIPDSDDDSSYIPGVHYYQCDVSNFERIQELQGAVRRDVGIVTILINNAGITIAKPFLEMTVPEINKVVSVNLLSNFYMNKAFLPDMVDMKRGYIITVASVLGYMSPSSLSAYGASKSGTIALHESLTYELGGPLNLNPETYSGVKTLLVCPGQLQTPMFAGVHTPSSILAPVLEPSWVAQKLVKSIERGARGEIRFPIYGNFLPLFRATPWLFTQLARLMSGMDESMQNWGNPNVNPKDKVFPRA</sequence>
<dbReference type="OrthoDB" id="10253736at2759"/>
<dbReference type="InterPro" id="IPR002347">
    <property type="entry name" value="SDR_fam"/>
</dbReference>
<dbReference type="InterPro" id="IPR036291">
    <property type="entry name" value="NAD(P)-bd_dom_sf"/>
</dbReference>
<dbReference type="EMBL" id="JAEUBG010003245">
    <property type="protein sequence ID" value="KAH3683057.1"/>
    <property type="molecule type" value="Genomic_DNA"/>
</dbReference>
<dbReference type="PANTHER" id="PTHR24322">
    <property type="entry name" value="PKSB"/>
    <property type="match status" value="1"/>
</dbReference>